<dbReference type="AlphaFoldDB" id="A0A381P321"/>
<feature type="domain" description="Phosphodiester glycosidase" evidence="1">
    <location>
        <begin position="20"/>
        <end position="235"/>
    </location>
</feature>
<feature type="non-terminal residue" evidence="2">
    <location>
        <position position="1"/>
    </location>
</feature>
<organism evidence="2">
    <name type="scientific">marine metagenome</name>
    <dbReference type="NCBI Taxonomy" id="408172"/>
    <lineage>
        <taxon>unclassified sequences</taxon>
        <taxon>metagenomes</taxon>
        <taxon>ecological metagenomes</taxon>
    </lineage>
</organism>
<sequence>VIVSDDLDRKETLSQFSKNNKAKVVVNGGYFLMNKNPAEHVGLLYVNNQTISPALKSLIRNNKRYFTARGALGFLDNGDVDIAWVTSRNDSLFYFPEPVENSPDKPVNSFDFTKSLLWDVDDAIHAGPVLMHNGEIRITTNEEVFFGSSIPKIHPRTAAGYRKNGELVLLVIDGRQVNSRGVDLMELAIIMKDLDCIEAINLDGGGSSAMVVDGKLINRPSGTSSQREVMSAIAISLRN</sequence>
<proteinExistence type="predicted"/>
<protein>
    <recommendedName>
        <fullName evidence="1">Phosphodiester glycosidase domain-containing protein</fullName>
    </recommendedName>
</protein>
<name>A0A381P321_9ZZZZ</name>
<dbReference type="PANTHER" id="PTHR40446">
    <property type="entry name" value="N-ACETYLGLUCOSAMINE-1-PHOSPHODIESTER ALPHA-N-ACETYLGLUCOSAMINIDASE"/>
    <property type="match status" value="1"/>
</dbReference>
<reference evidence="2" key="1">
    <citation type="submission" date="2018-05" db="EMBL/GenBank/DDBJ databases">
        <authorList>
            <person name="Lanie J.A."/>
            <person name="Ng W.-L."/>
            <person name="Kazmierczak K.M."/>
            <person name="Andrzejewski T.M."/>
            <person name="Davidsen T.M."/>
            <person name="Wayne K.J."/>
            <person name="Tettelin H."/>
            <person name="Glass J.I."/>
            <person name="Rusch D."/>
            <person name="Podicherti R."/>
            <person name="Tsui H.-C.T."/>
            <person name="Winkler M.E."/>
        </authorList>
    </citation>
    <scope>NUCLEOTIDE SEQUENCE</scope>
</reference>
<dbReference type="PANTHER" id="PTHR40446:SF2">
    <property type="entry name" value="N-ACETYLGLUCOSAMINE-1-PHOSPHODIESTER ALPHA-N-ACETYLGLUCOSAMINIDASE"/>
    <property type="match status" value="1"/>
</dbReference>
<accession>A0A381P321</accession>
<evidence type="ECO:0000313" key="2">
    <source>
        <dbReference type="EMBL" id="SUZ61322.1"/>
    </source>
</evidence>
<dbReference type="EMBL" id="UINC01000796">
    <property type="protein sequence ID" value="SUZ61322.1"/>
    <property type="molecule type" value="Genomic_DNA"/>
</dbReference>
<dbReference type="InterPro" id="IPR018711">
    <property type="entry name" value="NAGPA"/>
</dbReference>
<evidence type="ECO:0000259" key="1">
    <source>
        <dbReference type="Pfam" id="PF09992"/>
    </source>
</evidence>
<gene>
    <name evidence="2" type="ORF">METZ01_LOCUS14176</name>
</gene>
<dbReference type="Pfam" id="PF09992">
    <property type="entry name" value="NAGPA"/>
    <property type="match status" value="1"/>
</dbReference>